<dbReference type="AlphaFoldDB" id="A0A0E0HBX3"/>
<name>A0A0E0HBX3_ORYNI</name>
<reference evidence="2" key="1">
    <citation type="submission" date="2015-04" db="UniProtKB">
        <authorList>
            <consortium name="EnsemblPlants"/>
        </authorList>
    </citation>
    <scope>IDENTIFICATION</scope>
    <source>
        <strain evidence="2">SL10</strain>
    </source>
</reference>
<feature type="compositionally biased region" description="Low complexity" evidence="1">
    <location>
        <begin position="56"/>
        <end position="77"/>
    </location>
</feature>
<evidence type="ECO:0000313" key="3">
    <source>
        <dbReference type="Proteomes" id="UP000006591"/>
    </source>
</evidence>
<reference evidence="2" key="2">
    <citation type="submission" date="2018-04" db="EMBL/GenBank/DDBJ databases">
        <title>OnivRS2 (Oryza nivara Reference Sequence Version 2).</title>
        <authorList>
            <person name="Zhang J."/>
            <person name="Kudrna D."/>
            <person name="Lee S."/>
            <person name="Talag J."/>
            <person name="Rajasekar S."/>
            <person name="Welchert J."/>
            <person name="Hsing Y.-I."/>
            <person name="Wing R.A."/>
        </authorList>
    </citation>
    <scope>NUCLEOTIDE SEQUENCE [LARGE SCALE GENOMIC DNA]</scope>
    <source>
        <strain evidence="2">SL10</strain>
    </source>
</reference>
<dbReference type="EnsemblPlants" id="ONIVA05G10190.3">
    <property type="protein sequence ID" value="ONIVA05G10190.3"/>
    <property type="gene ID" value="ONIVA05G10190"/>
</dbReference>
<evidence type="ECO:0000313" key="2">
    <source>
        <dbReference type="EnsemblPlants" id="ONIVA05G10190.3"/>
    </source>
</evidence>
<feature type="region of interest" description="Disordered" evidence="1">
    <location>
        <begin position="55"/>
        <end position="92"/>
    </location>
</feature>
<feature type="region of interest" description="Disordered" evidence="1">
    <location>
        <begin position="1"/>
        <end position="27"/>
    </location>
</feature>
<dbReference type="HOGENOM" id="CLU_2417037_0_0_1"/>
<keyword evidence="3" id="KW-1185">Reference proteome</keyword>
<dbReference type="Proteomes" id="UP000006591">
    <property type="component" value="Chromosome 5"/>
</dbReference>
<sequence>MGKKKQRGERERERAVGPSKPNLLWSVVTPTGTSPPFPSFLPIVTKFRQIAGGLLRRPPTGTAQPRAPATAARLLPPSESPIPQPLPQRKAL</sequence>
<evidence type="ECO:0000256" key="1">
    <source>
        <dbReference type="SAM" id="MobiDB-lite"/>
    </source>
</evidence>
<organism evidence="2">
    <name type="scientific">Oryza nivara</name>
    <name type="common">Indian wild rice</name>
    <name type="synonym">Oryza sativa f. spontanea</name>
    <dbReference type="NCBI Taxonomy" id="4536"/>
    <lineage>
        <taxon>Eukaryota</taxon>
        <taxon>Viridiplantae</taxon>
        <taxon>Streptophyta</taxon>
        <taxon>Embryophyta</taxon>
        <taxon>Tracheophyta</taxon>
        <taxon>Spermatophyta</taxon>
        <taxon>Magnoliopsida</taxon>
        <taxon>Liliopsida</taxon>
        <taxon>Poales</taxon>
        <taxon>Poaceae</taxon>
        <taxon>BOP clade</taxon>
        <taxon>Oryzoideae</taxon>
        <taxon>Oryzeae</taxon>
        <taxon>Oryzinae</taxon>
        <taxon>Oryza</taxon>
    </lineage>
</organism>
<accession>A0A0E0HBX3</accession>
<proteinExistence type="predicted"/>
<dbReference type="Gramene" id="ONIVA05G10190.3">
    <property type="protein sequence ID" value="ONIVA05G10190.3"/>
    <property type="gene ID" value="ONIVA05G10190"/>
</dbReference>
<protein>
    <submittedName>
        <fullName evidence="2">Uncharacterized protein</fullName>
    </submittedName>
</protein>